<protein>
    <submittedName>
        <fullName evidence="1">Uncharacterized protein</fullName>
    </submittedName>
</protein>
<reference evidence="1 2" key="1">
    <citation type="submission" date="2015-01" db="EMBL/GenBank/DDBJ databases">
        <title>The Genome Sequence of Cryptococcus gattii Ram5.</title>
        <authorList>
            <consortium name="The Broad Institute Genomics Platform"/>
            <person name="Cuomo C."/>
            <person name="Litvintseva A."/>
            <person name="Chen Y."/>
            <person name="Heitman J."/>
            <person name="Sun S."/>
            <person name="Springer D."/>
            <person name="Dromer F."/>
            <person name="Young S."/>
            <person name="Zeng Q."/>
            <person name="Gargeya S."/>
            <person name="Abouelleil A."/>
            <person name="Alvarado L."/>
            <person name="Chapman S.B."/>
            <person name="Gainer-Dewar J."/>
            <person name="Goldberg J."/>
            <person name="Griggs A."/>
            <person name="Gujja S."/>
            <person name="Hansen M."/>
            <person name="Howarth C."/>
            <person name="Imamovic A."/>
            <person name="Larimer J."/>
            <person name="Murphy C."/>
            <person name="Naylor J."/>
            <person name="Pearson M."/>
            <person name="Priest M."/>
            <person name="Roberts A."/>
            <person name="Saif S."/>
            <person name="Shea T."/>
            <person name="Sykes S."/>
            <person name="Wortman J."/>
            <person name="Nusbaum C."/>
            <person name="Birren B."/>
        </authorList>
    </citation>
    <scope>NUCLEOTIDE SEQUENCE [LARGE SCALE GENOMIC DNA]</scope>
    <source>
        <strain evidence="1 2">Ram5</strain>
    </source>
</reference>
<name>A0A0D0VCH6_9TREE</name>
<dbReference type="EMBL" id="KN847898">
    <property type="protein sequence ID" value="KIR42535.1"/>
    <property type="molecule type" value="Genomic_DNA"/>
</dbReference>
<organism evidence="1 2">
    <name type="scientific">Cryptococcus deuterogattii Ram5</name>
    <dbReference type="NCBI Taxonomy" id="1296110"/>
    <lineage>
        <taxon>Eukaryota</taxon>
        <taxon>Fungi</taxon>
        <taxon>Dikarya</taxon>
        <taxon>Basidiomycota</taxon>
        <taxon>Agaricomycotina</taxon>
        <taxon>Tremellomycetes</taxon>
        <taxon>Tremellales</taxon>
        <taxon>Cryptococcaceae</taxon>
        <taxon>Cryptococcus</taxon>
        <taxon>Cryptococcus gattii species complex</taxon>
    </lineage>
</organism>
<dbReference type="AlphaFoldDB" id="A0A0D0VCH6"/>
<accession>A0A0D0VCH6</accession>
<dbReference type="HOGENOM" id="CLU_2223156_0_0_1"/>
<evidence type="ECO:0000313" key="1">
    <source>
        <dbReference type="EMBL" id="KIR42535.1"/>
    </source>
</evidence>
<proteinExistence type="predicted"/>
<gene>
    <name evidence="1" type="ORF">I313_01762</name>
</gene>
<dbReference type="Proteomes" id="UP000053392">
    <property type="component" value="Unassembled WGS sequence"/>
</dbReference>
<sequence length="94" mass="10620">MLNKRQDKALREDAIRAGLSSAPWGCIGCTDAFFVPFRFGRSHLRAVEGGDGWYLPVPLSWLRIAKSIYVIHITLVNGMMDRLIGSRSRILIIF</sequence>
<keyword evidence="2" id="KW-1185">Reference proteome</keyword>
<evidence type="ECO:0000313" key="2">
    <source>
        <dbReference type="Proteomes" id="UP000053392"/>
    </source>
</evidence>